<reference evidence="9 10" key="1">
    <citation type="submission" date="2021-03" db="EMBL/GenBank/DDBJ databases">
        <title>Genomic Encyclopedia of Type Strains, Phase IV (KMG-IV): sequencing the most valuable type-strain genomes for metagenomic binning, comparative biology and taxonomic classification.</title>
        <authorList>
            <person name="Goeker M."/>
        </authorList>
    </citation>
    <scope>NUCLEOTIDE SEQUENCE [LARGE SCALE GENOMIC DNA]</scope>
    <source>
        <strain evidence="9 10">DSM 13372</strain>
    </source>
</reference>
<dbReference type="SFLD" id="SFLDS00029">
    <property type="entry name" value="Radical_SAM"/>
    <property type="match status" value="1"/>
</dbReference>
<keyword evidence="6" id="KW-0408">Iron</keyword>
<dbReference type="NCBIfam" id="TIGR04085">
    <property type="entry name" value="rSAM_more_4Fe4S"/>
    <property type="match status" value="1"/>
</dbReference>
<evidence type="ECO:0000256" key="6">
    <source>
        <dbReference type="ARBA" id="ARBA00023004"/>
    </source>
</evidence>
<dbReference type="RefSeq" id="WP_028002606.1">
    <property type="nucleotide sequence ID" value="NZ_JAGILA010000003.1"/>
</dbReference>
<proteinExistence type="predicted"/>
<name>A0ABS4R024_9HYPH</name>
<keyword evidence="4" id="KW-0479">Metal-binding</keyword>
<evidence type="ECO:0000313" key="9">
    <source>
        <dbReference type="EMBL" id="MBP2236256.1"/>
    </source>
</evidence>
<evidence type="ECO:0000256" key="3">
    <source>
        <dbReference type="ARBA" id="ARBA00022691"/>
    </source>
</evidence>
<dbReference type="InterPro" id="IPR007197">
    <property type="entry name" value="rSAM"/>
</dbReference>
<dbReference type="Pfam" id="PF13186">
    <property type="entry name" value="SPASM"/>
    <property type="match status" value="1"/>
</dbReference>
<dbReference type="SFLD" id="SFLDG01067">
    <property type="entry name" value="SPASM/twitch_domain_containing"/>
    <property type="match status" value="1"/>
</dbReference>
<feature type="domain" description="Radical SAM core" evidence="8">
    <location>
        <begin position="120"/>
        <end position="337"/>
    </location>
</feature>
<dbReference type="Pfam" id="PF04055">
    <property type="entry name" value="Radical_SAM"/>
    <property type="match status" value="1"/>
</dbReference>
<dbReference type="PANTHER" id="PTHR11228">
    <property type="entry name" value="RADICAL SAM DOMAIN PROTEIN"/>
    <property type="match status" value="1"/>
</dbReference>
<evidence type="ECO:0000256" key="5">
    <source>
        <dbReference type="ARBA" id="ARBA00023002"/>
    </source>
</evidence>
<evidence type="ECO:0000256" key="7">
    <source>
        <dbReference type="ARBA" id="ARBA00023014"/>
    </source>
</evidence>
<dbReference type="PANTHER" id="PTHR11228:SF7">
    <property type="entry name" value="PQQA PEPTIDE CYCLASE"/>
    <property type="match status" value="1"/>
</dbReference>
<dbReference type="Gene3D" id="3.20.20.70">
    <property type="entry name" value="Aldolase class I"/>
    <property type="match status" value="1"/>
</dbReference>
<protein>
    <submittedName>
        <fullName evidence="9">Radical SAM protein with 4Fe4S-binding SPASM domain</fullName>
    </submittedName>
</protein>
<dbReference type="InterPro" id="IPR058240">
    <property type="entry name" value="rSAM_sf"/>
</dbReference>
<dbReference type="InterPro" id="IPR050377">
    <property type="entry name" value="Radical_SAM_PqqE_MftC-like"/>
</dbReference>
<dbReference type="PROSITE" id="PS51918">
    <property type="entry name" value="RADICAL_SAM"/>
    <property type="match status" value="1"/>
</dbReference>
<dbReference type="CDD" id="cd21109">
    <property type="entry name" value="SPASM"/>
    <property type="match status" value="1"/>
</dbReference>
<dbReference type="InterPro" id="IPR006638">
    <property type="entry name" value="Elp3/MiaA/NifB-like_rSAM"/>
</dbReference>
<evidence type="ECO:0000256" key="2">
    <source>
        <dbReference type="ARBA" id="ARBA00022485"/>
    </source>
</evidence>
<keyword evidence="10" id="KW-1185">Reference proteome</keyword>
<keyword evidence="2" id="KW-0004">4Fe-4S</keyword>
<evidence type="ECO:0000256" key="4">
    <source>
        <dbReference type="ARBA" id="ARBA00022723"/>
    </source>
</evidence>
<sequence>MDDTKLFPQLKETVCLKPMAGYALAHGHHPSQIQMLDPSHAFFLSLCDKGLLPPQIAFIYGQTFGLKDVDAHSQIDQLLSKYRHFLNFDTTPVPRERFSPQEFLYRADPSALDLATFGKWPVPAGISITLTFSCNFRCSYCYQDNRQRSDRRWSLSKCLELLDEAADWGVVFAGFTGGEPTIFNGWLELLERTLTRGMIPVFTSNGTVIGTDPDIALRLKDAGMEEVTISLDVCSPELHDQVTRTSGHFPKVVDAIRFLRAAGIRVLIKSVLTPMTQHAVQETIDFLVDLGVGGIGISYMESGAINSAANCAPNVTPEELSRVRDRIEQKREQYSHLCNIEPPEDANKLWTETDWYPCGGMISGMSIFPSGDVSVCDKMHGVKAFTLGNVFDAGLKEIWNSDAFARLCERATDPEVVDSDCAICSKLHLCRTSCFVDSFNVTGSYFGKDPSCGGPFLN</sequence>
<keyword evidence="7" id="KW-0411">Iron-sulfur</keyword>
<evidence type="ECO:0000259" key="8">
    <source>
        <dbReference type="PROSITE" id="PS51918"/>
    </source>
</evidence>
<dbReference type="Proteomes" id="UP000730739">
    <property type="component" value="Unassembled WGS sequence"/>
</dbReference>
<comment type="cofactor">
    <cofactor evidence="1">
        <name>[4Fe-4S] cluster</name>
        <dbReference type="ChEBI" id="CHEBI:49883"/>
    </cofactor>
</comment>
<keyword evidence="3" id="KW-0949">S-adenosyl-L-methionine</keyword>
<dbReference type="CDD" id="cd01335">
    <property type="entry name" value="Radical_SAM"/>
    <property type="match status" value="1"/>
</dbReference>
<dbReference type="InterPro" id="IPR023885">
    <property type="entry name" value="4Fe4S-binding_SPASM_dom"/>
</dbReference>
<evidence type="ECO:0000256" key="1">
    <source>
        <dbReference type="ARBA" id="ARBA00001966"/>
    </source>
</evidence>
<dbReference type="SMART" id="SM00729">
    <property type="entry name" value="Elp3"/>
    <property type="match status" value="1"/>
</dbReference>
<dbReference type="SFLD" id="SFLDG01386">
    <property type="entry name" value="main_SPASM_domain-containing"/>
    <property type="match status" value="1"/>
</dbReference>
<keyword evidence="5" id="KW-0560">Oxidoreductase</keyword>
<dbReference type="InterPro" id="IPR013785">
    <property type="entry name" value="Aldolase_TIM"/>
</dbReference>
<dbReference type="PROSITE" id="PS01305">
    <property type="entry name" value="MOAA_NIFB_PQQE"/>
    <property type="match status" value="1"/>
</dbReference>
<organism evidence="9 10">
    <name type="scientific">Sinorhizobium kostiense</name>
    <dbReference type="NCBI Taxonomy" id="76747"/>
    <lineage>
        <taxon>Bacteria</taxon>
        <taxon>Pseudomonadati</taxon>
        <taxon>Pseudomonadota</taxon>
        <taxon>Alphaproteobacteria</taxon>
        <taxon>Hyphomicrobiales</taxon>
        <taxon>Rhizobiaceae</taxon>
        <taxon>Sinorhizobium/Ensifer group</taxon>
        <taxon>Sinorhizobium</taxon>
    </lineage>
</organism>
<dbReference type="InterPro" id="IPR000385">
    <property type="entry name" value="MoaA_NifB_PqqE_Fe-S-bd_CS"/>
</dbReference>
<comment type="caution">
    <text evidence="9">The sequence shown here is derived from an EMBL/GenBank/DDBJ whole genome shotgun (WGS) entry which is preliminary data.</text>
</comment>
<dbReference type="EMBL" id="JAGILA010000003">
    <property type="protein sequence ID" value="MBP2236256.1"/>
    <property type="molecule type" value="Genomic_DNA"/>
</dbReference>
<gene>
    <name evidence="9" type="ORF">J2Z31_002770</name>
</gene>
<dbReference type="SUPFAM" id="SSF102114">
    <property type="entry name" value="Radical SAM enzymes"/>
    <property type="match status" value="1"/>
</dbReference>
<accession>A0ABS4R024</accession>
<evidence type="ECO:0000313" key="10">
    <source>
        <dbReference type="Proteomes" id="UP000730739"/>
    </source>
</evidence>